<dbReference type="GO" id="GO:0005886">
    <property type="term" value="C:plasma membrane"/>
    <property type="evidence" value="ECO:0007669"/>
    <property type="project" value="UniProtKB-SubCell"/>
</dbReference>
<keyword evidence="9" id="KW-1278">Translocase</keyword>
<dbReference type="SMART" id="SM00382">
    <property type="entry name" value="AAA"/>
    <property type="match status" value="2"/>
</dbReference>
<dbReference type="InterPro" id="IPR017871">
    <property type="entry name" value="ABC_transporter-like_CS"/>
</dbReference>
<keyword evidence="3" id="KW-0813">Transport</keyword>
<dbReference type="PANTHER" id="PTHR43790:SF1">
    <property type="entry name" value="XYLOSE IMPORT ATP-BINDING PROTEIN XYLG"/>
    <property type="match status" value="1"/>
</dbReference>
<keyword evidence="5 12" id="KW-0762">Sugar transport</keyword>
<keyword evidence="7" id="KW-0547">Nucleotide-binding</keyword>
<dbReference type="InterPro" id="IPR027417">
    <property type="entry name" value="P-loop_NTPase"/>
</dbReference>
<comment type="similarity">
    <text evidence="2">Belongs to the ABC transporter superfamily.</text>
</comment>
<dbReference type="InterPro" id="IPR050107">
    <property type="entry name" value="ABC_carbohydrate_import_ATPase"/>
</dbReference>
<dbReference type="CDD" id="cd03215">
    <property type="entry name" value="ABC_Carb_Monos_II"/>
    <property type="match status" value="1"/>
</dbReference>
<dbReference type="NCBIfam" id="NF040905">
    <property type="entry name" value="GguA"/>
    <property type="match status" value="1"/>
</dbReference>
<dbReference type="CDD" id="cd03216">
    <property type="entry name" value="ABC_Carb_Monos_I"/>
    <property type="match status" value="1"/>
</dbReference>
<dbReference type="SUPFAM" id="SSF52540">
    <property type="entry name" value="P-loop containing nucleoside triphosphate hydrolases"/>
    <property type="match status" value="2"/>
</dbReference>
<dbReference type="AlphaFoldDB" id="A0A7W6NN05"/>
<evidence type="ECO:0000256" key="7">
    <source>
        <dbReference type="ARBA" id="ARBA00022741"/>
    </source>
</evidence>
<dbReference type="InterPro" id="IPR053466">
    <property type="entry name" value="L-arabinose_ABC_transporter"/>
</dbReference>
<evidence type="ECO:0000256" key="4">
    <source>
        <dbReference type="ARBA" id="ARBA00022475"/>
    </source>
</evidence>
<dbReference type="InterPro" id="IPR003439">
    <property type="entry name" value="ABC_transporter-like_ATP-bd"/>
</dbReference>
<dbReference type="PANTHER" id="PTHR43790">
    <property type="entry name" value="CARBOHYDRATE TRANSPORT ATP-BINDING PROTEIN MG119-RELATED"/>
    <property type="match status" value="1"/>
</dbReference>
<evidence type="ECO:0000256" key="6">
    <source>
        <dbReference type="ARBA" id="ARBA00022737"/>
    </source>
</evidence>
<keyword evidence="10" id="KW-0472">Membrane</keyword>
<evidence type="ECO:0000256" key="3">
    <source>
        <dbReference type="ARBA" id="ARBA00022448"/>
    </source>
</evidence>
<keyword evidence="6" id="KW-0677">Repeat</keyword>
<comment type="caution">
    <text evidence="12">The sequence shown here is derived from an EMBL/GenBank/DDBJ whole genome shotgun (WGS) entry which is preliminary data.</text>
</comment>
<evidence type="ECO:0000256" key="5">
    <source>
        <dbReference type="ARBA" id="ARBA00022597"/>
    </source>
</evidence>
<dbReference type="GO" id="GO:0005524">
    <property type="term" value="F:ATP binding"/>
    <property type="evidence" value="ECO:0007669"/>
    <property type="project" value="UniProtKB-KW"/>
</dbReference>
<protein>
    <submittedName>
        <fullName evidence="12">Putative multiple sugar transport system ATP-binding protein</fullName>
    </submittedName>
</protein>
<evidence type="ECO:0000259" key="11">
    <source>
        <dbReference type="PROSITE" id="PS50893"/>
    </source>
</evidence>
<name>A0A7W6NN05_9HYPH</name>
<keyword evidence="4" id="KW-1003">Cell membrane</keyword>
<keyword evidence="13" id="KW-1185">Reference proteome</keyword>
<dbReference type="RefSeq" id="WP_183368458.1">
    <property type="nucleotide sequence ID" value="NZ_JACIEZ010000016.1"/>
</dbReference>
<evidence type="ECO:0000256" key="2">
    <source>
        <dbReference type="ARBA" id="ARBA00005417"/>
    </source>
</evidence>
<dbReference type="GO" id="GO:0016887">
    <property type="term" value="F:ATP hydrolysis activity"/>
    <property type="evidence" value="ECO:0007669"/>
    <property type="project" value="InterPro"/>
</dbReference>
<reference evidence="12 13" key="1">
    <citation type="submission" date="2020-08" db="EMBL/GenBank/DDBJ databases">
        <title>Genomic Encyclopedia of Type Strains, Phase IV (KMG-IV): sequencing the most valuable type-strain genomes for metagenomic binning, comparative biology and taxonomic classification.</title>
        <authorList>
            <person name="Goeker M."/>
        </authorList>
    </citation>
    <scope>NUCLEOTIDE SEQUENCE [LARGE SCALE GENOMIC DNA]</scope>
    <source>
        <strain evidence="12 13">DSM 29853</strain>
    </source>
</reference>
<accession>A0A7W6NN05</accession>
<evidence type="ECO:0000256" key="9">
    <source>
        <dbReference type="ARBA" id="ARBA00022967"/>
    </source>
</evidence>
<dbReference type="Gene3D" id="3.40.50.300">
    <property type="entry name" value="P-loop containing nucleotide triphosphate hydrolases"/>
    <property type="match status" value="2"/>
</dbReference>
<keyword evidence="8 12" id="KW-0067">ATP-binding</keyword>
<dbReference type="FunFam" id="3.40.50.300:FF:000127">
    <property type="entry name" value="Ribose import ATP-binding protein RbsA"/>
    <property type="match status" value="1"/>
</dbReference>
<feature type="domain" description="ABC transporter" evidence="11">
    <location>
        <begin position="261"/>
        <end position="501"/>
    </location>
</feature>
<evidence type="ECO:0000256" key="1">
    <source>
        <dbReference type="ARBA" id="ARBA00004202"/>
    </source>
</evidence>
<gene>
    <name evidence="12" type="ORF">GGR23_004455</name>
</gene>
<evidence type="ECO:0000313" key="12">
    <source>
        <dbReference type="EMBL" id="MBB4067224.1"/>
    </source>
</evidence>
<dbReference type="Pfam" id="PF00005">
    <property type="entry name" value="ABC_tran"/>
    <property type="match status" value="2"/>
</dbReference>
<dbReference type="InterPro" id="IPR003593">
    <property type="entry name" value="AAA+_ATPase"/>
</dbReference>
<evidence type="ECO:0000256" key="10">
    <source>
        <dbReference type="ARBA" id="ARBA00023136"/>
    </source>
</evidence>
<evidence type="ECO:0000256" key="8">
    <source>
        <dbReference type="ARBA" id="ARBA00022840"/>
    </source>
</evidence>
<dbReference type="PROSITE" id="PS00211">
    <property type="entry name" value="ABC_TRANSPORTER_1"/>
    <property type="match status" value="1"/>
</dbReference>
<comment type="subcellular location">
    <subcellularLocation>
        <location evidence="1">Cell membrane</location>
        <topology evidence="1">Peripheral membrane protein</topology>
    </subcellularLocation>
</comment>
<sequence length="504" mass="55056">MAALLEMRGISKVFPGVRALDHVNLSVEAGEIHAICGENGAGKSTLMKVLSGVYPHGTYEGEITYDGAPLANRSIADSETKGIIIIHQELALVPLLSIAENVFLGNEVAAGGVINWPETFQRTEALLKKVGLFDPPATLVEKLGVGKQQLVEIAKALAKNVRLLILDEPTAALQENDSQKLLDLLLELKAQGITSILISHKLNEISRVADRITILRDGATVSTLRREEISEDRIIRDMVGRDMAHRYPERTPHVGDVLMEVKNWSVWHPEQHARQMIRDVSFHVRKGEIVGIAGLMGAGRTELAMSIFGGSYGRDITGEVRMHGKPVDTSTVTRAIDAGIAYVTEDRKGLGLVLEEPILRNISLANLAGVAMRGVLNKAQEATVAEGYRKAMAIRTPSVHQKVVNLSGGNQQKVVLSKWLFTDPEVLILDEPTRGIDVGAKFEIYGLMNRMADEGRGVVMISSEMPELLGMCDRIYVMNEGAFVGELAREEASQERIMALIVSK</sequence>
<dbReference type="Proteomes" id="UP000528286">
    <property type="component" value="Unassembled WGS sequence"/>
</dbReference>
<evidence type="ECO:0000313" key="13">
    <source>
        <dbReference type="Proteomes" id="UP000528286"/>
    </source>
</evidence>
<organism evidence="12 13">
    <name type="scientific">Gellertiella hungarica</name>
    <dbReference type="NCBI Taxonomy" id="1572859"/>
    <lineage>
        <taxon>Bacteria</taxon>
        <taxon>Pseudomonadati</taxon>
        <taxon>Pseudomonadota</taxon>
        <taxon>Alphaproteobacteria</taxon>
        <taxon>Hyphomicrobiales</taxon>
        <taxon>Rhizobiaceae</taxon>
        <taxon>Gellertiella</taxon>
    </lineage>
</organism>
<dbReference type="PROSITE" id="PS50893">
    <property type="entry name" value="ABC_TRANSPORTER_2"/>
    <property type="match status" value="2"/>
</dbReference>
<proteinExistence type="inferred from homology"/>
<dbReference type="EMBL" id="JACIEZ010000016">
    <property type="protein sequence ID" value="MBB4067224.1"/>
    <property type="molecule type" value="Genomic_DNA"/>
</dbReference>
<feature type="domain" description="ABC transporter" evidence="11">
    <location>
        <begin position="5"/>
        <end position="242"/>
    </location>
</feature>